<comment type="catalytic activity">
    <reaction evidence="17">
        <text>Ni(2+)(out) + ATP + H2O = Ni(2+)(in) + ADP + phosphate + H(+)</text>
        <dbReference type="Rhea" id="RHEA:15557"/>
        <dbReference type="ChEBI" id="CHEBI:15377"/>
        <dbReference type="ChEBI" id="CHEBI:15378"/>
        <dbReference type="ChEBI" id="CHEBI:30616"/>
        <dbReference type="ChEBI" id="CHEBI:43474"/>
        <dbReference type="ChEBI" id="CHEBI:49786"/>
        <dbReference type="ChEBI" id="CHEBI:456216"/>
        <dbReference type="EC" id="7.2.2.11"/>
    </reaction>
    <physiologicalReaction direction="left-to-right" evidence="17">
        <dbReference type="Rhea" id="RHEA:15558"/>
    </physiologicalReaction>
</comment>
<keyword evidence="22" id="KW-1185">Reference proteome</keyword>
<keyword evidence="8 21" id="KW-0067">ATP-binding</keyword>
<evidence type="ECO:0000256" key="6">
    <source>
        <dbReference type="ARBA" id="ARBA00022723"/>
    </source>
</evidence>
<dbReference type="AlphaFoldDB" id="A0A1G8BIJ1"/>
<dbReference type="PANTHER" id="PTHR43297">
    <property type="entry name" value="OLIGOPEPTIDE TRANSPORT ATP-BINDING PROTEIN APPD"/>
    <property type="match status" value="1"/>
</dbReference>
<evidence type="ECO:0000256" key="13">
    <source>
        <dbReference type="ARBA" id="ARBA00023136"/>
    </source>
</evidence>
<dbReference type="SUPFAM" id="SSF52540">
    <property type="entry name" value="P-loop containing nucleoside triphosphate hydrolases"/>
    <property type="match status" value="1"/>
</dbReference>
<dbReference type="PROSITE" id="PS50893">
    <property type="entry name" value="ABC_TRANSPORTER_2"/>
    <property type="match status" value="1"/>
</dbReference>
<sequence>MTNRPVEMSDVALMPRCSGAERGAALPLVTVDDLSIYFQSRRGTVHAVDGASFEIGVGQTVGLVGETGCGKSVTARSFLGLVPSPPAVHAGGRIVFRPRQECPSCHASDCQGGGQAEYDLTKLTPREFRKVRGEQIAMIFQDPSLALNPVLTIGQQVAEVFHQHRAEMMLADAGLSTDDPLLRRAASDRSSRLERAVLAAPGLRRRRNRLQKVVDEYVAQALAETRIANPRKIMNSYPHELSGGMKQRVMIAQALACAPDLLIADEPTTALDVTIQAHILDLIHELQERHHTAVLYISHDLSLVRDVCDQVVVMYAGQVVEQGPTTRLFDNPLHPYARGLLGAVPSGGQPRGGLSAIEGMVPELVNPSSQCRFHTRCAHASAVCAAHTPTLTAHDPPDHRAACFLYEHAETLGLPAEDMPSRNRSAS</sequence>
<comment type="subcellular location">
    <subcellularLocation>
        <location evidence="1">Cell membrane</location>
        <topology evidence="1">Peripheral membrane protein</topology>
    </subcellularLocation>
</comment>
<dbReference type="GO" id="GO:0016887">
    <property type="term" value="F:ATP hydrolysis activity"/>
    <property type="evidence" value="ECO:0007669"/>
    <property type="project" value="InterPro"/>
</dbReference>
<dbReference type="GO" id="GO:0015413">
    <property type="term" value="F:ABC-type nickel transporter activity"/>
    <property type="evidence" value="ECO:0007669"/>
    <property type="project" value="UniProtKB-EC"/>
</dbReference>
<evidence type="ECO:0000256" key="15">
    <source>
        <dbReference type="ARBA" id="ARBA00039098"/>
    </source>
</evidence>
<keyword evidence="7" id="KW-0547">Nucleotide-binding</keyword>
<evidence type="ECO:0000256" key="8">
    <source>
        <dbReference type="ARBA" id="ARBA00022840"/>
    </source>
</evidence>
<dbReference type="InterPro" id="IPR013563">
    <property type="entry name" value="Oligopep_ABC_C"/>
</dbReference>
<keyword evidence="18" id="KW-0349">Heme</keyword>
<evidence type="ECO:0000259" key="20">
    <source>
        <dbReference type="PROSITE" id="PS51007"/>
    </source>
</evidence>
<evidence type="ECO:0000313" key="22">
    <source>
        <dbReference type="Proteomes" id="UP000198923"/>
    </source>
</evidence>
<evidence type="ECO:0000256" key="16">
    <source>
        <dbReference type="ARBA" id="ARBA00044143"/>
    </source>
</evidence>
<feature type="domain" description="ABC transporter" evidence="19">
    <location>
        <begin position="29"/>
        <end position="341"/>
    </location>
</feature>
<keyword evidence="4" id="KW-1003">Cell membrane</keyword>
<keyword evidence="11" id="KW-0406">Ion transport</keyword>
<dbReference type="Gene3D" id="3.40.50.300">
    <property type="entry name" value="P-loop containing nucleotide triphosphate hydrolases"/>
    <property type="match status" value="1"/>
</dbReference>
<evidence type="ECO:0000256" key="17">
    <source>
        <dbReference type="ARBA" id="ARBA00048610"/>
    </source>
</evidence>
<evidence type="ECO:0000256" key="14">
    <source>
        <dbReference type="ARBA" id="ARBA00038669"/>
    </source>
</evidence>
<evidence type="ECO:0000256" key="9">
    <source>
        <dbReference type="ARBA" id="ARBA00022967"/>
    </source>
</evidence>
<evidence type="ECO:0000256" key="18">
    <source>
        <dbReference type="PROSITE-ProRule" id="PRU00433"/>
    </source>
</evidence>
<evidence type="ECO:0000256" key="10">
    <source>
        <dbReference type="ARBA" id="ARBA00023004"/>
    </source>
</evidence>
<keyword evidence="12" id="KW-0921">Nickel transport</keyword>
<dbReference type="Pfam" id="PF00005">
    <property type="entry name" value="ABC_tran"/>
    <property type="match status" value="1"/>
</dbReference>
<dbReference type="NCBIfam" id="TIGR01727">
    <property type="entry name" value="oligo_HPY"/>
    <property type="match status" value="1"/>
</dbReference>
<dbReference type="EMBL" id="FNCN01000014">
    <property type="protein sequence ID" value="SDH33035.1"/>
    <property type="molecule type" value="Genomic_DNA"/>
</dbReference>
<keyword evidence="13" id="KW-0472">Membrane</keyword>
<dbReference type="CDD" id="cd03257">
    <property type="entry name" value="ABC_NikE_OppD_transporters"/>
    <property type="match status" value="1"/>
</dbReference>
<proteinExistence type="inferred from homology"/>
<evidence type="ECO:0000256" key="4">
    <source>
        <dbReference type="ARBA" id="ARBA00022475"/>
    </source>
</evidence>
<evidence type="ECO:0000256" key="7">
    <source>
        <dbReference type="ARBA" id="ARBA00022741"/>
    </source>
</evidence>
<comment type="similarity">
    <text evidence="2">Belongs to the ABC transporter superfamily.</text>
</comment>
<dbReference type="EC" id="7.2.2.11" evidence="15"/>
<keyword evidence="5" id="KW-0533">Nickel</keyword>
<dbReference type="RefSeq" id="WP_275936295.1">
    <property type="nucleotide sequence ID" value="NZ_FNCN01000014.1"/>
</dbReference>
<comment type="subunit">
    <text evidence="14">The complex is composed of two ATP-binding proteins (NikD and NikE), two transmembrane proteins (NikB and NikC) and a solute-binding protein (NikA).</text>
</comment>
<evidence type="ECO:0000259" key="19">
    <source>
        <dbReference type="PROSITE" id="PS50893"/>
    </source>
</evidence>
<dbReference type="InterPro" id="IPR017871">
    <property type="entry name" value="ABC_transporter-like_CS"/>
</dbReference>
<evidence type="ECO:0000256" key="5">
    <source>
        <dbReference type="ARBA" id="ARBA00022596"/>
    </source>
</evidence>
<feature type="domain" description="Cytochrome c" evidence="20">
    <location>
        <begin position="87"/>
        <end position="192"/>
    </location>
</feature>
<keyword evidence="10 18" id="KW-0408">Iron</keyword>
<dbReference type="GO" id="GO:0015833">
    <property type="term" value="P:peptide transport"/>
    <property type="evidence" value="ECO:0007669"/>
    <property type="project" value="InterPro"/>
</dbReference>
<dbReference type="STRING" id="504805.SAMN05421505_11457"/>
<dbReference type="PROSITE" id="PS51007">
    <property type="entry name" value="CYTC"/>
    <property type="match status" value="1"/>
</dbReference>
<dbReference type="PANTHER" id="PTHR43297:SF13">
    <property type="entry name" value="NICKEL ABC TRANSPORTER, ATP-BINDING PROTEIN"/>
    <property type="match status" value="1"/>
</dbReference>
<dbReference type="InterPro" id="IPR003593">
    <property type="entry name" value="AAA+_ATPase"/>
</dbReference>
<keyword evidence="6 18" id="KW-0479">Metal-binding</keyword>
<protein>
    <recommendedName>
        <fullName evidence="16">Nickel import system ATP-binding protein NikD</fullName>
        <ecNumber evidence="15">7.2.2.11</ecNumber>
    </recommendedName>
</protein>
<dbReference type="InterPro" id="IPR003439">
    <property type="entry name" value="ABC_transporter-like_ATP-bd"/>
</dbReference>
<evidence type="ECO:0000256" key="2">
    <source>
        <dbReference type="ARBA" id="ARBA00005417"/>
    </source>
</evidence>
<dbReference type="Pfam" id="PF08352">
    <property type="entry name" value="oligo_HPY"/>
    <property type="match status" value="1"/>
</dbReference>
<dbReference type="InterPro" id="IPR050388">
    <property type="entry name" value="ABC_Ni/Peptide_Import"/>
</dbReference>
<name>A0A1G8BIJ1_9ACTN</name>
<evidence type="ECO:0000256" key="3">
    <source>
        <dbReference type="ARBA" id="ARBA00022448"/>
    </source>
</evidence>
<dbReference type="GO" id="GO:0020037">
    <property type="term" value="F:heme binding"/>
    <property type="evidence" value="ECO:0007669"/>
    <property type="project" value="InterPro"/>
</dbReference>
<reference evidence="21 22" key="1">
    <citation type="submission" date="2016-10" db="EMBL/GenBank/DDBJ databases">
        <authorList>
            <person name="de Groot N.N."/>
        </authorList>
    </citation>
    <scope>NUCLEOTIDE SEQUENCE [LARGE SCALE GENOMIC DNA]</scope>
    <source>
        <strain evidence="21 22">CPCC 201354</strain>
    </source>
</reference>
<evidence type="ECO:0000256" key="1">
    <source>
        <dbReference type="ARBA" id="ARBA00004202"/>
    </source>
</evidence>
<dbReference type="GO" id="GO:0046872">
    <property type="term" value="F:metal ion binding"/>
    <property type="evidence" value="ECO:0007669"/>
    <property type="project" value="UniProtKB-KW"/>
</dbReference>
<dbReference type="SMART" id="SM00382">
    <property type="entry name" value="AAA"/>
    <property type="match status" value="1"/>
</dbReference>
<organism evidence="21 22">
    <name type="scientific">Sinosporangium album</name>
    <dbReference type="NCBI Taxonomy" id="504805"/>
    <lineage>
        <taxon>Bacteria</taxon>
        <taxon>Bacillati</taxon>
        <taxon>Actinomycetota</taxon>
        <taxon>Actinomycetes</taxon>
        <taxon>Streptosporangiales</taxon>
        <taxon>Streptosporangiaceae</taxon>
        <taxon>Sinosporangium</taxon>
    </lineage>
</organism>
<dbReference type="GO" id="GO:0005886">
    <property type="term" value="C:plasma membrane"/>
    <property type="evidence" value="ECO:0007669"/>
    <property type="project" value="UniProtKB-SubCell"/>
</dbReference>
<evidence type="ECO:0000256" key="11">
    <source>
        <dbReference type="ARBA" id="ARBA00023065"/>
    </source>
</evidence>
<keyword evidence="3" id="KW-0813">Transport</keyword>
<dbReference type="InterPro" id="IPR027417">
    <property type="entry name" value="P-loop_NTPase"/>
</dbReference>
<evidence type="ECO:0000313" key="21">
    <source>
        <dbReference type="EMBL" id="SDH33035.1"/>
    </source>
</evidence>
<dbReference type="PROSITE" id="PS00211">
    <property type="entry name" value="ABC_TRANSPORTER_1"/>
    <property type="match status" value="1"/>
</dbReference>
<gene>
    <name evidence="21" type="ORF">SAMN05421505_11457</name>
</gene>
<evidence type="ECO:0000256" key="12">
    <source>
        <dbReference type="ARBA" id="ARBA00023112"/>
    </source>
</evidence>
<keyword evidence="9" id="KW-1278">Translocase</keyword>
<dbReference type="GO" id="GO:0009055">
    <property type="term" value="F:electron transfer activity"/>
    <property type="evidence" value="ECO:0007669"/>
    <property type="project" value="InterPro"/>
</dbReference>
<dbReference type="Proteomes" id="UP000198923">
    <property type="component" value="Unassembled WGS sequence"/>
</dbReference>
<dbReference type="GO" id="GO:0005524">
    <property type="term" value="F:ATP binding"/>
    <property type="evidence" value="ECO:0007669"/>
    <property type="project" value="UniProtKB-KW"/>
</dbReference>
<dbReference type="InterPro" id="IPR009056">
    <property type="entry name" value="Cyt_c-like_dom"/>
</dbReference>
<accession>A0A1G8BIJ1</accession>